<comment type="caution">
    <text evidence="1">The sequence shown here is derived from an EMBL/GenBank/DDBJ whole genome shotgun (WGS) entry which is preliminary data.</text>
</comment>
<protein>
    <submittedName>
        <fullName evidence="1">Uncharacterized protein</fullName>
    </submittedName>
</protein>
<name>A0A0R1ZIT6_9LACO</name>
<evidence type="ECO:0000313" key="1">
    <source>
        <dbReference type="EMBL" id="KRM54913.1"/>
    </source>
</evidence>
<dbReference type="EMBL" id="AYYO01000041">
    <property type="protein sequence ID" value="KRM54913.1"/>
    <property type="molecule type" value="Genomic_DNA"/>
</dbReference>
<organism evidence="1 2">
    <name type="scientific">Lacticaseibacillus sharpeae JCM 1186 = DSM 20505</name>
    <dbReference type="NCBI Taxonomy" id="1291052"/>
    <lineage>
        <taxon>Bacteria</taxon>
        <taxon>Bacillati</taxon>
        <taxon>Bacillota</taxon>
        <taxon>Bacilli</taxon>
        <taxon>Lactobacillales</taxon>
        <taxon>Lactobacillaceae</taxon>
        <taxon>Lacticaseibacillus</taxon>
    </lineage>
</organism>
<sequence>MINMDIEVFNGKKQKKMLNVNSVHDIEKLKQTMGKDGRLHYTVTIDKRSYGVSDVEGTRIKKLLNK</sequence>
<keyword evidence="2" id="KW-1185">Reference proteome</keyword>
<gene>
    <name evidence="1" type="ORF">FC18_GL001876</name>
</gene>
<dbReference type="Proteomes" id="UP000051679">
    <property type="component" value="Unassembled WGS sequence"/>
</dbReference>
<dbReference type="PATRIC" id="fig|1291052.5.peg.1936"/>
<dbReference type="AlphaFoldDB" id="A0A0R1ZIT6"/>
<reference evidence="1 2" key="1">
    <citation type="journal article" date="2015" name="Genome Announc.">
        <title>Expanding the biotechnology potential of lactobacilli through comparative genomics of 213 strains and associated genera.</title>
        <authorList>
            <person name="Sun Z."/>
            <person name="Harris H.M."/>
            <person name="McCann A."/>
            <person name="Guo C."/>
            <person name="Argimon S."/>
            <person name="Zhang W."/>
            <person name="Yang X."/>
            <person name="Jeffery I.B."/>
            <person name="Cooney J.C."/>
            <person name="Kagawa T.F."/>
            <person name="Liu W."/>
            <person name="Song Y."/>
            <person name="Salvetti E."/>
            <person name="Wrobel A."/>
            <person name="Rasinkangas P."/>
            <person name="Parkhill J."/>
            <person name="Rea M.C."/>
            <person name="O'Sullivan O."/>
            <person name="Ritari J."/>
            <person name="Douillard F.P."/>
            <person name="Paul Ross R."/>
            <person name="Yang R."/>
            <person name="Briner A.E."/>
            <person name="Felis G.E."/>
            <person name="de Vos W.M."/>
            <person name="Barrangou R."/>
            <person name="Klaenhammer T.R."/>
            <person name="Caufield P.W."/>
            <person name="Cui Y."/>
            <person name="Zhang H."/>
            <person name="O'Toole P.W."/>
        </authorList>
    </citation>
    <scope>NUCLEOTIDE SEQUENCE [LARGE SCALE GENOMIC DNA]</scope>
    <source>
        <strain evidence="1 2">DSM 20505</strain>
    </source>
</reference>
<evidence type="ECO:0000313" key="2">
    <source>
        <dbReference type="Proteomes" id="UP000051679"/>
    </source>
</evidence>
<proteinExistence type="predicted"/>
<accession>A0A0R1ZIT6</accession>